<evidence type="ECO:0000256" key="1">
    <source>
        <dbReference type="SAM" id="MobiDB-lite"/>
    </source>
</evidence>
<feature type="region of interest" description="Disordered" evidence="1">
    <location>
        <begin position="45"/>
        <end position="315"/>
    </location>
</feature>
<feature type="compositionally biased region" description="Gly residues" evidence="1">
    <location>
        <begin position="264"/>
        <end position="273"/>
    </location>
</feature>
<comment type="caution">
    <text evidence="2">The sequence shown here is derived from an EMBL/GenBank/DDBJ whole genome shotgun (WGS) entry which is preliminary data.</text>
</comment>
<feature type="compositionally biased region" description="Gly residues" evidence="1">
    <location>
        <begin position="210"/>
        <end position="239"/>
    </location>
</feature>
<proteinExistence type="predicted"/>
<protein>
    <recommendedName>
        <fullName evidence="4">PPE family protein</fullName>
    </recommendedName>
</protein>
<name>A0A2A9F732_9PSEU</name>
<dbReference type="EMBL" id="PDJK01000002">
    <property type="protein sequence ID" value="PFG47154.1"/>
    <property type="molecule type" value="Genomic_DNA"/>
</dbReference>
<evidence type="ECO:0000313" key="3">
    <source>
        <dbReference type="Proteomes" id="UP000243542"/>
    </source>
</evidence>
<feature type="compositionally biased region" description="Pro residues" evidence="1">
    <location>
        <begin position="114"/>
        <end position="146"/>
    </location>
</feature>
<dbReference type="AlphaFoldDB" id="A0A2A9F732"/>
<sequence>MQPVAAREPVFTDQDVVDLLRGDGRKYTDRMSQWQADSQHNVQVFDSYSSSTGSNNIRVPARYSQLQDTGAQVSLAGADGSSADSVAGPGPGDGRAGKPRTGHGTRSPGAGPVTPGPAPTPDPVPAPGPAPMPGPVRQPVGPPILPPGSGLRPIDRGDDTTRKDSWPSPGRVPPAPGPLYQPGPPLNPVDLGQRGDGGFGPVGYPPVATGSGGGYSGGVGNEPGSRGGIGAGSRTGVGAPGEPMQARGGGAAGVPGAAGKNGAAMGGGMPGKGGKGDEDKEKKAASYLQEADPDGLFGGSELKPAPPVIGELPRR</sequence>
<dbReference type="Proteomes" id="UP000243542">
    <property type="component" value="Unassembled WGS sequence"/>
</dbReference>
<feature type="compositionally biased region" description="Low complexity" evidence="1">
    <location>
        <begin position="73"/>
        <end position="88"/>
    </location>
</feature>
<evidence type="ECO:0000313" key="2">
    <source>
        <dbReference type="EMBL" id="PFG47154.1"/>
    </source>
</evidence>
<feature type="compositionally biased region" description="Polar residues" evidence="1">
    <location>
        <begin position="45"/>
        <end position="57"/>
    </location>
</feature>
<accession>A0A2A9F732</accession>
<organism evidence="2 3">
    <name type="scientific">Amycolatopsis sulphurea</name>
    <dbReference type="NCBI Taxonomy" id="76022"/>
    <lineage>
        <taxon>Bacteria</taxon>
        <taxon>Bacillati</taxon>
        <taxon>Actinomycetota</taxon>
        <taxon>Actinomycetes</taxon>
        <taxon>Pseudonocardiales</taxon>
        <taxon>Pseudonocardiaceae</taxon>
        <taxon>Amycolatopsis</taxon>
    </lineage>
</organism>
<feature type="compositionally biased region" description="Pro residues" evidence="1">
    <location>
        <begin position="170"/>
        <end position="187"/>
    </location>
</feature>
<gene>
    <name evidence="2" type="ORF">ATK36_2179</name>
</gene>
<evidence type="ECO:0008006" key="4">
    <source>
        <dbReference type="Google" id="ProtNLM"/>
    </source>
</evidence>
<feature type="compositionally biased region" description="Low complexity" evidence="1">
    <location>
        <begin position="254"/>
        <end position="263"/>
    </location>
</feature>
<feature type="compositionally biased region" description="Basic and acidic residues" evidence="1">
    <location>
        <begin position="153"/>
        <end position="165"/>
    </location>
</feature>
<feature type="compositionally biased region" description="Basic and acidic residues" evidence="1">
    <location>
        <begin position="274"/>
        <end position="284"/>
    </location>
</feature>
<reference evidence="2 3" key="1">
    <citation type="submission" date="2017-10" db="EMBL/GenBank/DDBJ databases">
        <title>Sequencing the genomes of 1000 actinobacteria strains.</title>
        <authorList>
            <person name="Klenk H.-P."/>
        </authorList>
    </citation>
    <scope>NUCLEOTIDE SEQUENCE [LARGE SCALE GENOMIC DNA]</scope>
    <source>
        <strain evidence="2 3">DSM 46092</strain>
    </source>
</reference>
<keyword evidence="3" id="KW-1185">Reference proteome</keyword>